<proteinExistence type="inferred from homology"/>
<keyword evidence="4 7" id="KW-0812">Transmembrane</keyword>
<dbReference type="InterPro" id="IPR058533">
    <property type="entry name" value="Cation_efflux_TM"/>
</dbReference>
<name>A0ABV6DP55_9BACL</name>
<evidence type="ECO:0000256" key="7">
    <source>
        <dbReference type="SAM" id="Phobius"/>
    </source>
</evidence>
<dbReference type="InterPro" id="IPR036837">
    <property type="entry name" value="Cation_efflux_CTD_sf"/>
</dbReference>
<comment type="subcellular location">
    <subcellularLocation>
        <location evidence="1">Membrane</location>
        <topology evidence="1">Multi-pass membrane protein</topology>
    </subcellularLocation>
</comment>
<sequence length="285" mass="31112">MERTKPAAEFGAWLSIGAYIFLSVMKLAVGYASGSQALLADGLNNSSDIVASLAVVIGLRIARKPADAEHRYGHSRAETVASLVASFIMAVVGIEVLFQSVTRFLKGEVPVPNAAAAWTALFAAAVMYAVYRYNLRLSRVTGSLALKAAAADNRSDMLVSLGTFIGILGTVWGLYWLDSLAAVIVGLVICKTAVDIFKEATHLLTDGFDDKELETYKATVTSMEGVEHVKDIKGRIHGSHVFVDLTIEVDQRMSVYDSHAITENIEHKLREKHRIRHVHVHIEPH</sequence>
<evidence type="ECO:0000256" key="3">
    <source>
        <dbReference type="ARBA" id="ARBA00022448"/>
    </source>
</evidence>
<evidence type="ECO:0000313" key="11">
    <source>
        <dbReference type="Proteomes" id="UP001589776"/>
    </source>
</evidence>
<accession>A0ABV6DP55</accession>
<dbReference type="SUPFAM" id="SSF160240">
    <property type="entry name" value="Cation efflux protein cytoplasmic domain-like"/>
    <property type="match status" value="1"/>
</dbReference>
<feature type="transmembrane region" description="Helical" evidence="7">
    <location>
        <begin position="12"/>
        <end position="33"/>
    </location>
</feature>
<feature type="transmembrane region" description="Helical" evidence="7">
    <location>
        <begin position="114"/>
        <end position="131"/>
    </location>
</feature>
<feature type="domain" description="Cation efflux protein cytoplasmic" evidence="9">
    <location>
        <begin position="209"/>
        <end position="285"/>
    </location>
</feature>
<dbReference type="InterPro" id="IPR002524">
    <property type="entry name" value="Cation_efflux"/>
</dbReference>
<reference evidence="10 11" key="1">
    <citation type="submission" date="2024-09" db="EMBL/GenBank/DDBJ databases">
        <authorList>
            <person name="Sun Q."/>
            <person name="Mori K."/>
        </authorList>
    </citation>
    <scope>NUCLEOTIDE SEQUENCE [LARGE SCALE GENOMIC DNA]</scope>
    <source>
        <strain evidence="10 11">CCM 7759</strain>
    </source>
</reference>
<keyword evidence="3" id="KW-0813">Transport</keyword>
<keyword evidence="6 7" id="KW-0472">Membrane</keyword>
<feature type="domain" description="Cation efflux protein transmembrane" evidence="8">
    <location>
        <begin position="13"/>
        <end position="204"/>
    </location>
</feature>
<dbReference type="Gene3D" id="1.20.1510.10">
    <property type="entry name" value="Cation efflux protein transmembrane domain"/>
    <property type="match status" value="1"/>
</dbReference>
<evidence type="ECO:0000259" key="9">
    <source>
        <dbReference type="Pfam" id="PF16916"/>
    </source>
</evidence>
<gene>
    <name evidence="10" type="ORF">ACFFK0_18560</name>
</gene>
<feature type="transmembrane region" description="Helical" evidence="7">
    <location>
        <begin position="83"/>
        <end position="102"/>
    </location>
</feature>
<dbReference type="RefSeq" id="WP_377471807.1">
    <property type="nucleotide sequence ID" value="NZ_JBHLWN010000074.1"/>
</dbReference>
<dbReference type="Pfam" id="PF16916">
    <property type="entry name" value="ZT_dimer"/>
    <property type="match status" value="1"/>
</dbReference>
<dbReference type="Gene3D" id="3.30.70.1350">
    <property type="entry name" value="Cation efflux protein, cytoplasmic domain"/>
    <property type="match status" value="1"/>
</dbReference>
<dbReference type="NCBIfam" id="TIGR01297">
    <property type="entry name" value="CDF"/>
    <property type="match status" value="1"/>
</dbReference>
<evidence type="ECO:0000256" key="4">
    <source>
        <dbReference type="ARBA" id="ARBA00022692"/>
    </source>
</evidence>
<evidence type="ECO:0000256" key="5">
    <source>
        <dbReference type="ARBA" id="ARBA00022989"/>
    </source>
</evidence>
<dbReference type="EMBL" id="JBHLWN010000074">
    <property type="protein sequence ID" value="MFC0214436.1"/>
    <property type="molecule type" value="Genomic_DNA"/>
</dbReference>
<feature type="transmembrane region" description="Helical" evidence="7">
    <location>
        <begin position="157"/>
        <end position="177"/>
    </location>
</feature>
<evidence type="ECO:0000256" key="6">
    <source>
        <dbReference type="ARBA" id="ARBA00023136"/>
    </source>
</evidence>
<dbReference type="Pfam" id="PF01545">
    <property type="entry name" value="Cation_efflux"/>
    <property type="match status" value="1"/>
</dbReference>
<organism evidence="10 11">
    <name type="scientific">Paenibacillus chartarius</name>
    <dbReference type="NCBI Taxonomy" id="747481"/>
    <lineage>
        <taxon>Bacteria</taxon>
        <taxon>Bacillati</taxon>
        <taxon>Bacillota</taxon>
        <taxon>Bacilli</taxon>
        <taxon>Bacillales</taxon>
        <taxon>Paenibacillaceae</taxon>
        <taxon>Paenibacillus</taxon>
    </lineage>
</organism>
<protein>
    <submittedName>
        <fullName evidence="10">Cation diffusion facilitator family transporter</fullName>
    </submittedName>
</protein>
<dbReference type="PANTHER" id="PTHR43840:SF50">
    <property type="entry name" value="MANGANESE EFFLUX SYSTEM PROTEIN MNES"/>
    <property type="match status" value="1"/>
</dbReference>
<dbReference type="InterPro" id="IPR027469">
    <property type="entry name" value="Cation_efflux_TMD_sf"/>
</dbReference>
<dbReference type="Proteomes" id="UP001589776">
    <property type="component" value="Unassembled WGS sequence"/>
</dbReference>
<dbReference type="PANTHER" id="PTHR43840">
    <property type="entry name" value="MITOCHONDRIAL METAL TRANSPORTER 1-RELATED"/>
    <property type="match status" value="1"/>
</dbReference>
<evidence type="ECO:0000256" key="1">
    <source>
        <dbReference type="ARBA" id="ARBA00004141"/>
    </source>
</evidence>
<comment type="similarity">
    <text evidence="2">Belongs to the cation diffusion facilitator (CDF) transporter (TC 2.A.4) family.</text>
</comment>
<keyword evidence="11" id="KW-1185">Reference proteome</keyword>
<comment type="caution">
    <text evidence="10">The sequence shown here is derived from an EMBL/GenBank/DDBJ whole genome shotgun (WGS) entry which is preliminary data.</text>
</comment>
<evidence type="ECO:0000259" key="8">
    <source>
        <dbReference type="Pfam" id="PF01545"/>
    </source>
</evidence>
<dbReference type="InterPro" id="IPR050291">
    <property type="entry name" value="CDF_Transporter"/>
</dbReference>
<dbReference type="SUPFAM" id="SSF161111">
    <property type="entry name" value="Cation efflux protein transmembrane domain-like"/>
    <property type="match status" value="1"/>
</dbReference>
<dbReference type="InterPro" id="IPR027470">
    <property type="entry name" value="Cation_efflux_CTD"/>
</dbReference>
<keyword evidence="5 7" id="KW-1133">Transmembrane helix</keyword>
<evidence type="ECO:0000256" key="2">
    <source>
        <dbReference type="ARBA" id="ARBA00008114"/>
    </source>
</evidence>
<evidence type="ECO:0000313" key="10">
    <source>
        <dbReference type="EMBL" id="MFC0214436.1"/>
    </source>
</evidence>